<dbReference type="Proteomes" id="UP000029431">
    <property type="component" value="Chromosome"/>
</dbReference>
<protein>
    <submittedName>
        <fullName evidence="1">Uncharacterized protein</fullName>
    </submittedName>
</protein>
<accession>V9W3F6</accession>
<evidence type="ECO:0000313" key="2">
    <source>
        <dbReference type="Proteomes" id="UP000029431"/>
    </source>
</evidence>
<organism evidence="1 2">
    <name type="scientific">Paenibacillus larvae subsp. larvae DSM 25430</name>
    <dbReference type="NCBI Taxonomy" id="697284"/>
    <lineage>
        <taxon>Bacteria</taxon>
        <taxon>Bacillati</taxon>
        <taxon>Bacillota</taxon>
        <taxon>Bacilli</taxon>
        <taxon>Bacillales</taxon>
        <taxon>Paenibacillaceae</taxon>
        <taxon>Paenibacillus</taxon>
    </lineage>
</organism>
<reference evidence="1 2" key="1">
    <citation type="journal article" date="2014" name="PLoS ONE">
        <title>How to Kill the Honey Bee Larva: Genomic Potential and Virulence Mechanisms of Paenibacillus larvae.</title>
        <authorList>
            <person name="Djukic M."/>
            <person name="Brzuszkiewicz E."/>
            <person name="Funfhaus A."/>
            <person name="Voss J."/>
            <person name="Gollnow K."/>
            <person name="Poppinga L."/>
            <person name="Liesegang H."/>
            <person name="Garcia-Gonzalez E."/>
            <person name="Genersch E."/>
            <person name="Daniel R."/>
        </authorList>
    </citation>
    <scope>NUCLEOTIDE SEQUENCE [LARGE SCALE GENOMIC DNA]</scope>
    <source>
        <strain evidence="1 2">DSM 25430</strain>
    </source>
</reference>
<keyword evidence="2" id="KW-1185">Reference proteome</keyword>
<dbReference type="EMBL" id="CP003355">
    <property type="protein sequence ID" value="AHD04683.1"/>
    <property type="molecule type" value="Genomic_DNA"/>
</dbReference>
<gene>
    <name evidence="1" type="ORF">ERIC2_c08500</name>
</gene>
<evidence type="ECO:0000313" key="1">
    <source>
        <dbReference type="EMBL" id="AHD04683.1"/>
    </source>
</evidence>
<name>V9W3F6_9BACL</name>
<dbReference type="KEGG" id="plv:ERIC2_c08500"/>
<proteinExistence type="predicted"/>
<dbReference type="PATRIC" id="fig|697284.3.peg.807"/>
<dbReference type="HOGENOM" id="CLU_1408262_0_0_9"/>
<dbReference type="AlphaFoldDB" id="V9W3F6"/>
<sequence>MYCNGLYCSKLEECEMGCDVHMFVEKKINASYWVALKGINEPMIQYLQTSLLKCKERGEDTSCLEDWIKEEKEKTYNFVDIQRNYRLYAALADVRNYDGVTPICEPRGLPSDVSAVVKEQSDEWGRGAHDRSYLTAKELLEFDWDQKIKFEGFVDDEQYSEFLKNGSPKRWYFAQRSWGKPYKPIQWTETLKDCVGTFFTWSIPKLIELADGDLESVRIVFWFDN</sequence>